<dbReference type="AlphaFoldDB" id="A0A1J5RZH1"/>
<gene>
    <name evidence="3" type="ORF">GALL_204780</name>
</gene>
<keyword evidence="3" id="KW-0378">Hydrolase</keyword>
<dbReference type="Pfam" id="PF01476">
    <property type="entry name" value="LysM"/>
    <property type="match status" value="2"/>
</dbReference>
<proteinExistence type="predicted"/>
<feature type="domain" description="LysM" evidence="2">
    <location>
        <begin position="109"/>
        <end position="152"/>
    </location>
</feature>
<name>A0A1J5RZH1_9ZZZZ</name>
<sequence>MKNWMNRNLAIIFFVMMISFSATAQNKEVLHAVKSGETLSMLAKKYHTTVGDIMRANDMNSKSILKIGKKIKIPTASSASAKKEETKKNAAKSSSTKQTAGLKKDIDATIHVVEGKETLYSISKKYDVTVAQLIQWNDLRNDNIHPGQKLVIIPETKEQVANNVAAADKIVEKKTAPPVQQQTSVVTENKPVEKQAAVETNNASEKNVLQASNANNSQQSESAVNPKNAGNEGYFASMYQDGKNELSGEAATLKTASGWLDKKYYVLINNIDAGTIVRVNANNKSVFAKVLGPLPDVKEDNGLLLRICNAAATELGAADSKFAVTVNY</sequence>
<protein>
    <submittedName>
        <fullName evidence="3">Muramidase-2</fullName>
        <ecNumber evidence="3">3.2.1.17</ecNumber>
    </submittedName>
</protein>
<dbReference type="SUPFAM" id="SSF54106">
    <property type="entry name" value="LysM domain"/>
    <property type="match status" value="2"/>
</dbReference>
<evidence type="ECO:0000256" key="1">
    <source>
        <dbReference type="SAM" id="MobiDB-lite"/>
    </source>
</evidence>
<feature type="region of interest" description="Disordered" evidence="1">
    <location>
        <begin position="76"/>
        <end position="100"/>
    </location>
</feature>
<dbReference type="PANTHER" id="PTHR33734:SF22">
    <property type="entry name" value="MEMBRANE-BOUND LYTIC MUREIN TRANSGLYCOSYLASE D"/>
    <property type="match status" value="1"/>
</dbReference>
<dbReference type="InterPro" id="IPR036779">
    <property type="entry name" value="LysM_dom_sf"/>
</dbReference>
<reference evidence="3" key="1">
    <citation type="submission" date="2016-10" db="EMBL/GenBank/DDBJ databases">
        <title>Sequence of Gallionella enrichment culture.</title>
        <authorList>
            <person name="Poehlein A."/>
            <person name="Muehling M."/>
            <person name="Daniel R."/>
        </authorList>
    </citation>
    <scope>NUCLEOTIDE SEQUENCE</scope>
</reference>
<dbReference type="PROSITE" id="PS51782">
    <property type="entry name" value="LYSM"/>
    <property type="match status" value="2"/>
</dbReference>
<dbReference type="Gene3D" id="3.10.350.10">
    <property type="entry name" value="LysM domain"/>
    <property type="match status" value="2"/>
</dbReference>
<dbReference type="PANTHER" id="PTHR33734">
    <property type="entry name" value="LYSM DOMAIN-CONTAINING GPI-ANCHORED PROTEIN 2"/>
    <property type="match status" value="1"/>
</dbReference>
<keyword evidence="3" id="KW-0326">Glycosidase</keyword>
<dbReference type="CDD" id="cd00118">
    <property type="entry name" value="LysM"/>
    <property type="match status" value="2"/>
</dbReference>
<organism evidence="3">
    <name type="scientific">mine drainage metagenome</name>
    <dbReference type="NCBI Taxonomy" id="410659"/>
    <lineage>
        <taxon>unclassified sequences</taxon>
        <taxon>metagenomes</taxon>
        <taxon>ecological metagenomes</taxon>
    </lineage>
</organism>
<accession>A0A1J5RZH1</accession>
<dbReference type="SMART" id="SM00257">
    <property type="entry name" value="LysM"/>
    <property type="match status" value="2"/>
</dbReference>
<dbReference type="EMBL" id="MLJW01000132">
    <property type="protein sequence ID" value="OIQ97468.1"/>
    <property type="molecule type" value="Genomic_DNA"/>
</dbReference>
<dbReference type="InterPro" id="IPR018392">
    <property type="entry name" value="LysM"/>
</dbReference>
<dbReference type="GO" id="GO:0008932">
    <property type="term" value="F:lytic endotransglycosylase activity"/>
    <property type="evidence" value="ECO:0007669"/>
    <property type="project" value="TreeGrafter"/>
</dbReference>
<feature type="domain" description="LysM" evidence="2">
    <location>
        <begin position="29"/>
        <end position="73"/>
    </location>
</feature>
<evidence type="ECO:0000313" key="3">
    <source>
        <dbReference type="EMBL" id="OIQ97468.1"/>
    </source>
</evidence>
<dbReference type="GO" id="GO:0003796">
    <property type="term" value="F:lysozyme activity"/>
    <property type="evidence" value="ECO:0007669"/>
    <property type="project" value="UniProtKB-EC"/>
</dbReference>
<comment type="caution">
    <text evidence="3">The sequence shown here is derived from an EMBL/GenBank/DDBJ whole genome shotgun (WGS) entry which is preliminary data.</text>
</comment>
<dbReference type="EC" id="3.2.1.17" evidence="3"/>
<feature type="compositionally biased region" description="Low complexity" evidence="1">
    <location>
        <begin position="91"/>
        <end position="100"/>
    </location>
</feature>
<evidence type="ECO:0000259" key="2">
    <source>
        <dbReference type="PROSITE" id="PS51782"/>
    </source>
</evidence>